<dbReference type="EMBL" id="JAWZYT010001689">
    <property type="protein sequence ID" value="KAK4309955.1"/>
    <property type="molecule type" value="Genomic_DNA"/>
</dbReference>
<comment type="caution">
    <text evidence="2">The sequence shown here is derived from an EMBL/GenBank/DDBJ whole genome shotgun (WGS) entry which is preliminary data.</text>
</comment>
<sequence length="134" mass="15246">MVILMGVREEELIQKLIFLDSHSSLDDMVTVCLSYEAARRTTSAIRAPPEQHPPQQCPAAQFKCNNCGQQGHRAYTRKCPAVDKECRHCHIIGHFDKCGKKKKKGQTSQQETGKEVPQKKCQQKSQCRRLHSVQ</sequence>
<evidence type="ECO:0000313" key="3">
    <source>
        <dbReference type="Proteomes" id="UP001292094"/>
    </source>
</evidence>
<keyword evidence="3" id="KW-1185">Reference proteome</keyword>
<name>A0AAE1PMF9_9EUCA</name>
<feature type="region of interest" description="Disordered" evidence="1">
    <location>
        <begin position="98"/>
        <end position="117"/>
    </location>
</feature>
<evidence type="ECO:0000256" key="1">
    <source>
        <dbReference type="SAM" id="MobiDB-lite"/>
    </source>
</evidence>
<dbReference type="Proteomes" id="UP001292094">
    <property type="component" value="Unassembled WGS sequence"/>
</dbReference>
<protein>
    <recommendedName>
        <fullName evidence="4">CCHC-type domain-containing protein</fullName>
    </recommendedName>
</protein>
<evidence type="ECO:0008006" key="4">
    <source>
        <dbReference type="Google" id="ProtNLM"/>
    </source>
</evidence>
<proteinExistence type="predicted"/>
<dbReference type="AlphaFoldDB" id="A0AAE1PMF9"/>
<organism evidence="2 3">
    <name type="scientific">Petrolisthes manimaculis</name>
    <dbReference type="NCBI Taxonomy" id="1843537"/>
    <lineage>
        <taxon>Eukaryota</taxon>
        <taxon>Metazoa</taxon>
        <taxon>Ecdysozoa</taxon>
        <taxon>Arthropoda</taxon>
        <taxon>Crustacea</taxon>
        <taxon>Multicrustacea</taxon>
        <taxon>Malacostraca</taxon>
        <taxon>Eumalacostraca</taxon>
        <taxon>Eucarida</taxon>
        <taxon>Decapoda</taxon>
        <taxon>Pleocyemata</taxon>
        <taxon>Anomura</taxon>
        <taxon>Galatheoidea</taxon>
        <taxon>Porcellanidae</taxon>
        <taxon>Petrolisthes</taxon>
    </lineage>
</organism>
<reference evidence="2" key="1">
    <citation type="submission" date="2023-11" db="EMBL/GenBank/DDBJ databases">
        <title>Genome assemblies of two species of porcelain crab, Petrolisthes cinctipes and Petrolisthes manimaculis (Anomura: Porcellanidae).</title>
        <authorList>
            <person name="Angst P."/>
        </authorList>
    </citation>
    <scope>NUCLEOTIDE SEQUENCE</scope>
    <source>
        <strain evidence="2">PB745_02</strain>
        <tissue evidence="2">Gill</tissue>
    </source>
</reference>
<accession>A0AAE1PMF9</accession>
<gene>
    <name evidence="2" type="ORF">Pmani_018422</name>
</gene>
<evidence type="ECO:0000313" key="2">
    <source>
        <dbReference type="EMBL" id="KAK4309955.1"/>
    </source>
</evidence>